<name>A0ABQ6IWB0_9MICO</name>
<sequence>MNENTPEHLVVDELTVHRINVQEADGRVRMVLSNGERLPGATIRGKEYDPHRSHAGLIFFNDEETESGGFIFGGRDGRQSGSLTFDAYEQDQVVQVLGTDGPEGIVAGVVVSERPRRSIAEDLDAVDRPRAEDQSSEVIDDQMEGRERGRPRGFFGHRRGEAAVELADGEGRARLRLTVAATGHAAIQFLDEQGEVIFESDAGGLS</sequence>
<evidence type="ECO:0000313" key="2">
    <source>
        <dbReference type="Proteomes" id="UP001157126"/>
    </source>
</evidence>
<dbReference type="RefSeq" id="WP_284305381.1">
    <property type="nucleotide sequence ID" value="NZ_BSUO01000001.1"/>
</dbReference>
<evidence type="ECO:0000313" key="1">
    <source>
        <dbReference type="EMBL" id="GMA41891.1"/>
    </source>
</evidence>
<protein>
    <submittedName>
        <fullName evidence="1">Uncharacterized protein</fullName>
    </submittedName>
</protein>
<gene>
    <name evidence="1" type="ORF">GCM10025883_39360</name>
</gene>
<accession>A0ABQ6IWB0</accession>
<dbReference type="EMBL" id="BSUO01000001">
    <property type="protein sequence ID" value="GMA41891.1"/>
    <property type="molecule type" value="Genomic_DNA"/>
</dbReference>
<keyword evidence="2" id="KW-1185">Reference proteome</keyword>
<dbReference type="Proteomes" id="UP001157126">
    <property type="component" value="Unassembled WGS sequence"/>
</dbReference>
<proteinExistence type="predicted"/>
<reference evidence="2" key="1">
    <citation type="journal article" date="2019" name="Int. J. Syst. Evol. Microbiol.">
        <title>The Global Catalogue of Microorganisms (GCM) 10K type strain sequencing project: providing services to taxonomists for standard genome sequencing and annotation.</title>
        <authorList>
            <consortium name="The Broad Institute Genomics Platform"/>
            <consortium name="The Broad Institute Genome Sequencing Center for Infectious Disease"/>
            <person name="Wu L."/>
            <person name="Ma J."/>
        </authorList>
    </citation>
    <scope>NUCLEOTIDE SEQUENCE [LARGE SCALE GENOMIC DNA]</scope>
    <source>
        <strain evidence="2">NBRC 113072</strain>
    </source>
</reference>
<organism evidence="1 2">
    <name type="scientific">Mobilicoccus caccae</name>
    <dbReference type="NCBI Taxonomy" id="1859295"/>
    <lineage>
        <taxon>Bacteria</taxon>
        <taxon>Bacillati</taxon>
        <taxon>Actinomycetota</taxon>
        <taxon>Actinomycetes</taxon>
        <taxon>Micrococcales</taxon>
        <taxon>Dermatophilaceae</taxon>
        <taxon>Mobilicoccus</taxon>
    </lineage>
</organism>
<comment type="caution">
    <text evidence="1">The sequence shown here is derived from an EMBL/GenBank/DDBJ whole genome shotgun (WGS) entry which is preliminary data.</text>
</comment>